<evidence type="ECO:0000256" key="1">
    <source>
        <dbReference type="SAM" id="SignalP"/>
    </source>
</evidence>
<dbReference type="RefSeq" id="WP_135267330.1">
    <property type="nucleotide sequence ID" value="NZ_CP038436.1"/>
</dbReference>
<dbReference type="Pfam" id="PF01345">
    <property type="entry name" value="DUF11"/>
    <property type="match status" value="1"/>
</dbReference>
<keyword evidence="4" id="KW-1185">Reference proteome</keyword>
<sequence length="621" mass="64103">MRPFSAPVTTAAVLVASAIVVPSALAQDTDQLTLGDPVPGFAATTHAGGAGAPPPVLFSAIGVQSTGKLVIAEETASGTVLHRLHADGTPDHSWGSDGQGPDMPGYVGHLLVLPDDRVVVAAGDVRQYTADGRSDSTFSGDGVARLAASSSYSTPYAEALFREPDGHLVVTGESRYLDSDVDVFAARLTPDGTEDPLYRAGGREYCAHDCAADNRTLGALAGPGGAYHLVGTSKVGSEPAPPRSWRLSPQQHLDGAPAPLPLPSGGLLALIPGRQPSTALVAGYSDTASYLARLEVTQAGDVVLDPSWGAGGVVTMERAAAPRAGVVQPDGKVVVSTTRGLVRLHPDGTVDPAFRSAPDAQNQSGHAVALTADGGIVQGGSERRDGQVHTSTFLRKFIGRLARVRTSMVHTPAAGLTQTARITYRNDGPDEAAHAQVLVAVPPGMSPQLSSSRGSCTGAGSEWACHLGTLGSGEQAAIDVTLSSATPATGSLVATGSSTTYDAHLADQSSSATITTSAAAVTTSPPATSGVTRVTLVKRPVIKGTTGVRGRLRATTGTWSPKPTTYEYRWLRNGKAIKKATRRTYRLTRKDVGRKIAVQVTAVRTGHASGVATSRKIRVRR</sequence>
<evidence type="ECO:0000313" key="4">
    <source>
        <dbReference type="Proteomes" id="UP000294853"/>
    </source>
</evidence>
<gene>
    <name evidence="3" type="ORF">EXE58_07635</name>
</gene>
<dbReference type="InterPro" id="IPR001434">
    <property type="entry name" value="OmcB-like_DUF11"/>
</dbReference>
<feature type="domain" description="DUF11" evidence="2">
    <location>
        <begin position="408"/>
        <end position="514"/>
    </location>
</feature>
<keyword evidence="1" id="KW-0732">Signal</keyword>
<accession>A0A4P7IDZ8</accession>
<reference evidence="3 4" key="1">
    <citation type="submission" date="2019-03" db="EMBL/GenBank/DDBJ databases">
        <title>Three New Species of Nocardioides, Nocardioides euryhalodurans sp. nov., Nocardioides seonyuensis sp. nov. and Nocardioides eburneoflavus sp. nov. Iolated from Soil.</title>
        <authorList>
            <person name="Roh S.G."/>
            <person name="Lee C."/>
            <person name="Kim M.-K."/>
            <person name="Kim S.B."/>
        </authorList>
    </citation>
    <scope>NUCLEOTIDE SEQUENCE [LARGE SCALE GENOMIC DNA]</scope>
    <source>
        <strain evidence="3 4">MMS17-SY207-3</strain>
    </source>
</reference>
<dbReference type="Proteomes" id="UP000294853">
    <property type="component" value="Chromosome"/>
</dbReference>
<proteinExistence type="predicted"/>
<dbReference type="InterPro" id="IPR013431">
    <property type="entry name" value="Delta_60_rpt"/>
</dbReference>
<dbReference type="AlphaFoldDB" id="A0A4P7IDZ8"/>
<name>A0A4P7IDZ8_9ACTN</name>
<evidence type="ECO:0000313" key="3">
    <source>
        <dbReference type="EMBL" id="QBX55338.1"/>
    </source>
</evidence>
<dbReference type="KEGG" id="nsn:EXE58_07635"/>
<feature type="signal peptide" evidence="1">
    <location>
        <begin position="1"/>
        <end position="26"/>
    </location>
</feature>
<evidence type="ECO:0000259" key="2">
    <source>
        <dbReference type="Pfam" id="PF01345"/>
    </source>
</evidence>
<dbReference type="Pfam" id="PF17164">
    <property type="entry name" value="DUF5122"/>
    <property type="match status" value="2"/>
</dbReference>
<feature type="chain" id="PRO_5020376435" description="DUF11 domain-containing protein" evidence="1">
    <location>
        <begin position="27"/>
        <end position="621"/>
    </location>
</feature>
<dbReference type="EMBL" id="CP038436">
    <property type="protein sequence ID" value="QBX55338.1"/>
    <property type="molecule type" value="Genomic_DNA"/>
</dbReference>
<dbReference type="Gene3D" id="2.60.40.2700">
    <property type="match status" value="1"/>
</dbReference>
<dbReference type="NCBIfam" id="TIGR02608">
    <property type="entry name" value="delta_60_rpt"/>
    <property type="match status" value="3"/>
</dbReference>
<dbReference type="Gene3D" id="2.80.10.50">
    <property type="match status" value="2"/>
</dbReference>
<organism evidence="3 4">
    <name type="scientific">Nocardioides seonyuensis</name>
    <dbReference type="NCBI Taxonomy" id="2518371"/>
    <lineage>
        <taxon>Bacteria</taxon>
        <taxon>Bacillati</taxon>
        <taxon>Actinomycetota</taxon>
        <taxon>Actinomycetes</taxon>
        <taxon>Propionibacteriales</taxon>
        <taxon>Nocardioidaceae</taxon>
        <taxon>Nocardioides</taxon>
    </lineage>
</organism>
<dbReference type="OrthoDB" id="5243203at2"/>
<protein>
    <recommendedName>
        <fullName evidence="2">DUF11 domain-containing protein</fullName>
    </recommendedName>
</protein>